<keyword evidence="1" id="KW-1133">Transmembrane helix</keyword>
<evidence type="ECO:0000313" key="3">
    <source>
        <dbReference type="EMBL" id="KAF9817018.1"/>
    </source>
</evidence>
<dbReference type="AlphaFoldDB" id="A0A8H7P5A2"/>
<name>A0A8H7P5A2_9APHY</name>
<dbReference type="EMBL" id="JADOXO010000048">
    <property type="protein sequence ID" value="KAF9817018.1"/>
    <property type="molecule type" value="Genomic_DNA"/>
</dbReference>
<dbReference type="Proteomes" id="UP000639403">
    <property type="component" value="Unassembled WGS sequence"/>
</dbReference>
<dbReference type="InterPro" id="IPR045340">
    <property type="entry name" value="DUF6533"/>
</dbReference>
<comment type="caution">
    <text evidence="3">The sequence shown here is derived from an EMBL/GenBank/DDBJ whole genome shotgun (WGS) entry which is preliminary data.</text>
</comment>
<evidence type="ECO:0000259" key="2">
    <source>
        <dbReference type="Pfam" id="PF20151"/>
    </source>
</evidence>
<evidence type="ECO:0000256" key="1">
    <source>
        <dbReference type="SAM" id="Phobius"/>
    </source>
</evidence>
<feature type="transmembrane region" description="Helical" evidence="1">
    <location>
        <begin position="148"/>
        <end position="175"/>
    </location>
</feature>
<feature type="domain" description="DUF6533" evidence="2">
    <location>
        <begin position="36"/>
        <end position="77"/>
    </location>
</feature>
<sequence length="206" mass="24010">MSLKDSDSWPFEAIKYFSGMFRQLNAAYVVENNSGVAVTLSLFDHVLTFRKELDLVWLQRGPWSIMQLVVVMNRYGGEASMLYLAYIVLLLRVYALWDNRRSVKYALYIGFMLLYDVFVFVTLVANALSRPRRNNSEIVTNLSRDRIFTFLVNYTFLTIGVCWTLDYILCFRLFLKMKDAEIRSGWEAMGTPGTVHIRETIEMMSI</sequence>
<organism evidence="3 4">
    <name type="scientific">Rhodonia placenta</name>
    <dbReference type="NCBI Taxonomy" id="104341"/>
    <lineage>
        <taxon>Eukaryota</taxon>
        <taxon>Fungi</taxon>
        <taxon>Dikarya</taxon>
        <taxon>Basidiomycota</taxon>
        <taxon>Agaricomycotina</taxon>
        <taxon>Agaricomycetes</taxon>
        <taxon>Polyporales</taxon>
        <taxon>Adustoporiaceae</taxon>
        <taxon>Rhodonia</taxon>
    </lineage>
</organism>
<evidence type="ECO:0000313" key="4">
    <source>
        <dbReference type="Proteomes" id="UP000639403"/>
    </source>
</evidence>
<feature type="transmembrane region" description="Helical" evidence="1">
    <location>
        <begin position="80"/>
        <end position="97"/>
    </location>
</feature>
<accession>A0A8H7P5A2</accession>
<reference evidence="3" key="2">
    <citation type="journal article" name="Front. Microbiol.">
        <title>Degradative Capacity of Two Strains of Rhodonia placenta: From Phenotype to Genotype.</title>
        <authorList>
            <person name="Kolle M."/>
            <person name="Horta M.A.C."/>
            <person name="Nowrousian M."/>
            <person name="Ohm R.A."/>
            <person name="Benz J.P."/>
            <person name="Pilgard A."/>
        </authorList>
    </citation>
    <scope>NUCLEOTIDE SEQUENCE</scope>
    <source>
        <strain evidence="3">FPRL280</strain>
    </source>
</reference>
<keyword evidence="1" id="KW-0472">Membrane</keyword>
<protein>
    <recommendedName>
        <fullName evidence="2">DUF6533 domain-containing protein</fullName>
    </recommendedName>
</protein>
<feature type="transmembrane region" description="Helical" evidence="1">
    <location>
        <begin position="106"/>
        <end position="128"/>
    </location>
</feature>
<keyword evidence="1" id="KW-0812">Transmembrane</keyword>
<dbReference type="Pfam" id="PF20151">
    <property type="entry name" value="DUF6533"/>
    <property type="match status" value="1"/>
</dbReference>
<reference evidence="3" key="1">
    <citation type="submission" date="2020-11" db="EMBL/GenBank/DDBJ databases">
        <authorList>
            <person name="Koelle M."/>
            <person name="Horta M.A.C."/>
            <person name="Nowrousian M."/>
            <person name="Ohm R.A."/>
            <person name="Benz P."/>
            <person name="Pilgard A."/>
        </authorList>
    </citation>
    <scope>NUCLEOTIDE SEQUENCE</scope>
    <source>
        <strain evidence="3">FPRL280</strain>
    </source>
</reference>
<proteinExistence type="predicted"/>
<gene>
    <name evidence="3" type="ORF">IEO21_03692</name>
</gene>